<keyword evidence="2" id="KW-0472">Membrane</keyword>
<gene>
    <name evidence="4" type="ORF">AA415_02846</name>
</gene>
<feature type="transmembrane region" description="Helical" evidence="2">
    <location>
        <begin position="332"/>
        <end position="354"/>
    </location>
</feature>
<evidence type="ECO:0000256" key="1">
    <source>
        <dbReference type="SAM" id="Coils"/>
    </source>
</evidence>
<proteinExistence type="predicted"/>
<keyword evidence="5" id="KW-1185">Reference proteome</keyword>
<comment type="caution">
    <text evidence="4">The sequence shown here is derived from an EMBL/GenBank/DDBJ whole genome shotgun (WGS) entry which is preliminary data.</text>
</comment>
<feature type="domain" description="DUF6377" evidence="3">
    <location>
        <begin position="372"/>
        <end position="528"/>
    </location>
</feature>
<dbReference type="EMBL" id="LRGC01000019">
    <property type="protein sequence ID" value="KWR52594.1"/>
    <property type="molecule type" value="Genomic_DNA"/>
</dbReference>
<keyword evidence="2" id="KW-0812">Transmembrane</keyword>
<dbReference type="AlphaFoldDB" id="A0A108T396"/>
<keyword evidence="1" id="KW-0175">Coiled coil</keyword>
<keyword evidence="2" id="KW-1133">Transmembrane helix</keyword>
<dbReference type="PATRIC" id="fig|46506.5.peg.3068"/>
<evidence type="ECO:0000259" key="3">
    <source>
        <dbReference type="Pfam" id="PF19904"/>
    </source>
</evidence>
<organism evidence="4 5">
    <name type="scientific">Bacteroides stercoris</name>
    <dbReference type="NCBI Taxonomy" id="46506"/>
    <lineage>
        <taxon>Bacteria</taxon>
        <taxon>Pseudomonadati</taxon>
        <taxon>Bacteroidota</taxon>
        <taxon>Bacteroidia</taxon>
        <taxon>Bacteroidales</taxon>
        <taxon>Bacteroidaceae</taxon>
        <taxon>Bacteroides</taxon>
    </lineage>
</organism>
<dbReference type="RefSeq" id="WP_060386438.1">
    <property type="nucleotide sequence ID" value="NZ_LRGC01000019.1"/>
</dbReference>
<evidence type="ECO:0000313" key="5">
    <source>
        <dbReference type="Proteomes" id="UP000056419"/>
    </source>
</evidence>
<dbReference type="InterPro" id="IPR045957">
    <property type="entry name" value="DUF6377"/>
</dbReference>
<evidence type="ECO:0000256" key="2">
    <source>
        <dbReference type="SAM" id="Phobius"/>
    </source>
</evidence>
<accession>A0A108T396</accession>
<evidence type="ECO:0000313" key="4">
    <source>
        <dbReference type="EMBL" id="KWR52594.1"/>
    </source>
</evidence>
<name>A0A108T396_BACSE</name>
<dbReference type="Proteomes" id="UP000056419">
    <property type="component" value="Unassembled WGS sequence"/>
</dbReference>
<dbReference type="STRING" id="46506.AA415_02846"/>
<dbReference type="Pfam" id="PF19904">
    <property type="entry name" value="DUF6377"/>
    <property type="match status" value="1"/>
</dbReference>
<sequence>MKYLFFTILYILCVVSIPLYASNVEISSLLMRLDSLIAQKDVFIIAKENKIAQLQKQKKEVRTLEERYWLNKTLYDEYFVYNADSAMMYVEQNLNIASELGKNEWVLEWRIKKSFLLSATGLLKEASDELQYVSSDLLSQKLKVEYYDQMMFLYSHFGQYSGGDNSEMREGYYLKEKCYQDSIYATVTPKDPFYLWYKGWKFRGSVGVESVKEELLQEVTTSALETRRDAMNAYILACLYLDAGEKDNYLKFMICSGIADVRTANKDIASLEELAKVLFDLGDIDRAYNYINYCLQNAQLYRNRVRMVNIAKVQDDIRQAYQERSREQKSRLHFFLVITCVLSIVLLLAVLYILKQMKRLSYSLSQLNEANVLLNKHIEELSLAHTKLAEANEQLQLLNEQLKETNRKLRESNYVKEEYIGYVFAICSNYISKLDEFRKNINRKIKAKQIDDIKALTDTPIMAQNELKEFYHNFDAIFLHVYPDFIRDFNALLQPDAQIVLKEGQLLNTELRIYALVRLGINDSVKIADFLHCSPQTVYNNRLKMRNKAIIPKEDFASTVMALGRMR</sequence>
<protein>
    <recommendedName>
        <fullName evidence="3">DUF6377 domain-containing protein</fullName>
    </recommendedName>
</protein>
<reference evidence="4 5" key="1">
    <citation type="journal article" date="2016" name="BMC Genomics">
        <title>Type VI secretion systems of human gut Bacteroidales segregate into three genetic architectures, two of which are contained on mobile genetic elements.</title>
        <authorList>
            <person name="Coyne M.J."/>
            <person name="Roelofs K.G."/>
            <person name="Comstock L.E."/>
        </authorList>
    </citation>
    <scope>NUCLEOTIDE SEQUENCE [LARGE SCALE GENOMIC DNA]</scope>
    <source>
        <strain evidence="4 5">CL09T03C01</strain>
    </source>
</reference>
<feature type="coiled-coil region" evidence="1">
    <location>
        <begin position="374"/>
        <end position="415"/>
    </location>
</feature>